<dbReference type="Gene3D" id="3.30.30.30">
    <property type="match status" value="1"/>
</dbReference>
<proteinExistence type="predicted"/>
<dbReference type="AlphaFoldDB" id="A0A914QC75"/>
<name>A0A914QC75_9BILA</name>
<dbReference type="WBParaSite" id="PDA_v2.g29200.t1">
    <property type="protein sequence ID" value="PDA_v2.g29200.t1"/>
    <property type="gene ID" value="PDA_v2.g29200"/>
</dbReference>
<evidence type="ECO:0000313" key="1">
    <source>
        <dbReference type="Proteomes" id="UP000887578"/>
    </source>
</evidence>
<organism evidence="1 2">
    <name type="scientific">Panagrolaimus davidi</name>
    <dbReference type="NCBI Taxonomy" id="227884"/>
    <lineage>
        <taxon>Eukaryota</taxon>
        <taxon>Metazoa</taxon>
        <taxon>Ecdysozoa</taxon>
        <taxon>Nematoda</taxon>
        <taxon>Chromadorea</taxon>
        <taxon>Rhabditida</taxon>
        <taxon>Tylenchina</taxon>
        <taxon>Panagrolaimomorpha</taxon>
        <taxon>Panagrolaimoidea</taxon>
        <taxon>Panagrolaimidae</taxon>
        <taxon>Panagrolaimus</taxon>
    </lineage>
</organism>
<protein>
    <submittedName>
        <fullName evidence="2">Uncharacterized protein</fullName>
    </submittedName>
</protein>
<dbReference type="InterPro" id="IPR043129">
    <property type="entry name" value="ATPase_NBD"/>
</dbReference>
<sequence length="523" mass="58884">MVAGVLAVDLIKGCFAFIPKQAFNINSSLGDKEFTERYFDDLIVKIENEMQGDIGQAVIIAPTSLSANLKDYFMQKLEDIGIMSKNFIRFETLFVIGALAATKITIAKNETVAVFYYNNLKLTGDQWKKADDKLIFEKRIFCSNNENGLNKVFSKVPNHILISDKIIKPEKHFPHIKFHIFNEDADTFLLSAALTKARILMKEDALKGFDAKDIGNIQIRETNVINVIGISIGSDTFSIAKYAKDKIEIIKNAENKETSKCTVFWKNGQIFFNGNQEGSHKLEYCFDLLGLQSIEPREPFTKLELAENEDAPNTKVCYNINGKIVNPEKVALELLKHIRAISGATKDTKTIFSLSSEIKNDPKKCQLFLRLTKEAGFEGSEIVENTLALCLGGSQNSNKKENGTFIGINVSETKIDALLYRLANNQIYDFKEASRDLTPQQTPGEFVALLREHLLIIAKTAFDVMKLLNIERTDIDCVLLNYTGKFKETTKEFLQRMFLEKQIIELQPSYKLTALGAAIYGAI</sequence>
<dbReference type="Proteomes" id="UP000887578">
    <property type="component" value="Unplaced"/>
</dbReference>
<evidence type="ECO:0000313" key="2">
    <source>
        <dbReference type="WBParaSite" id="PDA_v2.g29200.t1"/>
    </source>
</evidence>
<dbReference type="Gene3D" id="3.30.420.40">
    <property type="match status" value="2"/>
</dbReference>
<accession>A0A914QC75</accession>
<keyword evidence="1" id="KW-1185">Reference proteome</keyword>
<dbReference type="SUPFAM" id="SSF53067">
    <property type="entry name" value="Actin-like ATPase domain"/>
    <property type="match status" value="1"/>
</dbReference>
<reference evidence="2" key="1">
    <citation type="submission" date="2022-11" db="UniProtKB">
        <authorList>
            <consortium name="WormBaseParasite"/>
        </authorList>
    </citation>
    <scope>IDENTIFICATION</scope>
</reference>